<evidence type="ECO:0000256" key="8">
    <source>
        <dbReference type="ARBA" id="ARBA00023128"/>
    </source>
</evidence>
<dbReference type="GO" id="GO:0006694">
    <property type="term" value="P:steroid biosynthetic process"/>
    <property type="evidence" value="ECO:0007669"/>
    <property type="project" value="InterPro"/>
</dbReference>
<dbReference type="Proteomes" id="UP000261520">
    <property type="component" value="Unplaced"/>
</dbReference>
<dbReference type="AlphaFoldDB" id="A0A3B4BFR0"/>
<accession>A0A3B4BFR0</accession>
<evidence type="ECO:0000259" key="11">
    <source>
        <dbReference type="Pfam" id="PF01073"/>
    </source>
</evidence>
<evidence type="ECO:0000256" key="3">
    <source>
        <dbReference type="ARBA" id="ARBA00009219"/>
    </source>
</evidence>
<keyword evidence="13" id="KW-1185">Reference proteome</keyword>
<feature type="domain" description="3-beta hydroxysteroid dehydrogenase/isomerase" evidence="11">
    <location>
        <begin position="11"/>
        <end position="280"/>
    </location>
</feature>
<evidence type="ECO:0000313" key="12">
    <source>
        <dbReference type="Ensembl" id="ENSPMGP00000027366.1"/>
    </source>
</evidence>
<evidence type="ECO:0000256" key="7">
    <source>
        <dbReference type="ARBA" id="ARBA00023002"/>
    </source>
</evidence>
<dbReference type="GO" id="GO:0005789">
    <property type="term" value="C:endoplasmic reticulum membrane"/>
    <property type="evidence" value="ECO:0007669"/>
    <property type="project" value="UniProtKB-SubCell"/>
</dbReference>
<dbReference type="InterPro" id="IPR002225">
    <property type="entry name" value="3Beta_OHSteriod_DH/Estase"/>
</dbReference>
<dbReference type="Ensembl" id="ENSPMGT00000029156.1">
    <property type="protein sequence ID" value="ENSPMGP00000027366.1"/>
    <property type="gene ID" value="ENSPMGG00000022082.1"/>
</dbReference>
<dbReference type="InterPro" id="IPR036291">
    <property type="entry name" value="NAD(P)-bd_dom_sf"/>
</dbReference>
<keyword evidence="4" id="KW-0812">Transmembrane</keyword>
<keyword evidence="9" id="KW-0472">Membrane</keyword>
<sequence>MSGEQRGLVYLITGGCGFLGKHILRVLLEKEREVVSEIRVFDKHSDPSLEEESTEHTKVVVIQGDITDYTQVLEVSRGVDVFIHSASAVDVWHKIPESVMYKVNVKGTDLVIQACVENGITSLIYTSSMGVIGPNQDGDPFIRGSEDTPYRTKLTMPYDKTKAEAEQMVLKANGTKVNGGKMLYTCSLRPTGIYGEGHELLKEFWERCVNLGGVHVGAVPSNTEHGRVYAGNVAWMHVLAARTLRDKPQSVAGEVYYCYDDSPYSSYENFNLQFFTSSNFRHIQLPFVVVWFIAIMNDILRWILSPFYNYTPLLNLYTFRTAVTSFTVSTDKAYRHFQYKPLYSWEECKKRTQEYIRNSGNLDCSDNQDL</sequence>
<reference evidence="12" key="1">
    <citation type="submission" date="2025-08" db="UniProtKB">
        <authorList>
            <consortium name="Ensembl"/>
        </authorList>
    </citation>
    <scope>IDENTIFICATION</scope>
</reference>
<comment type="similarity">
    <text evidence="3 10">Belongs to the 3-beta-HSD family.</text>
</comment>
<evidence type="ECO:0000256" key="4">
    <source>
        <dbReference type="ARBA" id="ARBA00022692"/>
    </source>
</evidence>
<organism evidence="12 13">
    <name type="scientific">Periophthalmus magnuspinnatus</name>
    <dbReference type="NCBI Taxonomy" id="409849"/>
    <lineage>
        <taxon>Eukaryota</taxon>
        <taxon>Metazoa</taxon>
        <taxon>Chordata</taxon>
        <taxon>Craniata</taxon>
        <taxon>Vertebrata</taxon>
        <taxon>Euteleostomi</taxon>
        <taxon>Actinopterygii</taxon>
        <taxon>Neopterygii</taxon>
        <taxon>Teleostei</taxon>
        <taxon>Neoteleostei</taxon>
        <taxon>Acanthomorphata</taxon>
        <taxon>Gobiaria</taxon>
        <taxon>Gobiiformes</taxon>
        <taxon>Gobioidei</taxon>
        <taxon>Gobiidae</taxon>
        <taxon>Oxudercinae</taxon>
        <taxon>Periophthalmus</taxon>
    </lineage>
</organism>
<comment type="subcellular location">
    <subcellularLocation>
        <location evidence="2">Endoplasmic reticulum membrane</location>
        <topology evidence="2">Single-pass membrane protein</topology>
    </subcellularLocation>
    <subcellularLocation>
        <location evidence="1">Mitochondrion membrane</location>
        <topology evidence="1">Single-pass membrane protein</topology>
    </subcellularLocation>
</comment>
<keyword evidence="6" id="KW-1133">Transmembrane helix</keyword>
<proteinExistence type="inferred from homology"/>
<name>A0A3B4BFR0_9GOBI</name>
<keyword evidence="7 10" id="KW-0560">Oxidoreductase</keyword>
<keyword evidence="8" id="KW-0496">Mitochondrion</keyword>
<evidence type="ECO:0000256" key="2">
    <source>
        <dbReference type="ARBA" id="ARBA00004389"/>
    </source>
</evidence>
<dbReference type="Pfam" id="PF01073">
    <property type="entry name" value="3Beta_HSD"/>
    <property type="match status" value="1"/>
</dbReference>
<evidence type="ECO:0000256" key="9">
    <source>
        <dbReference type="ARBA" id="ARBA00023136"/>
    </source>
</evidence>
<dbReference type="GO" id="GO:0016616">
    <property type="term" value="F:oxidoreductase activity, acting on the CH-OH group of donors, NAD or NADP as acceptor"/>
    <property type="evidence" value="ECO:0007669"/>
    <property type="project" value="InterPro"/>
</dbReference>
<evidence type="ECO:0000256" key="6">
    <source>
        <dbReference type="ARBA" id="ARBA00022989"/>
    </source>
</evidence>
<reference evidence="12" key="2">
    <citation type="submission" date="2025-09" db="UniProtKB">
        <authorList>
            <consortium name="Ensembl"/>
        </authorList>
    </citation>
    <scope>IDENTIFICATION</scope>
</reference>
<dbReference type="PANTHER" id="PTHR43245">
    <property type="entry name" value="BIFUNCTIONAL POLYMYXIN RESISTANCE PROTEIN ARNA"/>
    <property type="match status" value="1"/>
</dbReference>
<evidence type="ECO:0000256" key="10">
    <source>
        <dbReference type="RuleBase" id="RU004475"/>
    </source>
</evidence>
<protein>
    <recommendedName>
        <fullName evidence="11">3-beta hydroxysteroid dehydrogenase/isomerase domain-containing protein</fullName>
    </recommendedName>
</protein>
<evidence type="ECO:0000313" key="13">
    <source>
        <dbReference type="Proteomes" id="UP000261520"/>
    </source>
</evidence>
<evidence type="ECO:0000256" key="5">
    <source>
        <dbReference type="ARBA" id="ARBA00022824"/>
    </source>
</evidence>
<dbReference type="InterPro" id="IPR050177">
    <property type="entry name" value="Lipid_A_modif_metabolic_enz"/>
</dbReference>
<dbReference type="PANTHER" id="PTHR43245:SF51">
    <property type="entry name" value="SHORT CHAIN DEHYDROGENASE_REDUCTASE FAMILY 42E, MEMBER 2"/>
    <property type="match status" value="1"/>
</dbReference>
<keyword evidence="5" id="KW-0256">Endoplasmic reticulum</keyword>
<dbReference type="SUPFAM" id="SSF51735">
    <property type="entry name" value="NAD(P)-binding Rossmann-fold domains"/>
    <property type="match status" value="1"/>
</dbReference>
<dbReference type="GO" id="GO:0031966">
    <property type="term" value="C:mitochondrial membrane"/>
    <property type="evidence" value="ECO:0007669"/>
    <property type="project" value="UniProtKB-SubCell"/>
</dbReference>
<dbReference type="Gene3D" id="3.40.50.720">
    <property type="entry name" value="NAD(P)-binding Rossmann-like Domain"/>
    <property type="match status" value="1"/>
</dbReference>
<evidence type="ECO:0000256" key="1">
    <source>
        <dbReference type="ARBA" id="ARBA00004304"/>
    </source>
</evidence>
<dbReference type="STRING" id="409849.ENSPMGP00000027366"/>
<dbReference type="FunFam" id="3.40.50.720:FF:000220">
    <property type="entry name" value="3 beta-hydroxysteroid dehydrogenase/Delta 5--&gt;4-isomerase type 1"/>
    <property type="match status" value="1"/>
</dbReference>